<evidence type="ECO:0000256" key="1">
    <source>
        <dbReference type="ARBA" id="ARBA00023002"/>
    </source>
</evidence>
<dbReference type="RefSeq" id="WP_015401601.1">
    <property type="nucleotide sequence ID" value="NC_020302.1"/>
</dbReference>
<dbReference type="PROSITE" id="PS00671">
    <property type="entry name" value="D_2_HYDROXYACID_DH_3"/>
    <property type="match status" value="1"/>
</dbReference>
<accession>M1P082</accession>
<dbReference type="CDD" id="cd12159">
    <property type="entry name" value="2-Hacid_dh_2"/>
    <property type="match status" value="1"/>
</dbReference>
<dbReference type="OrthoDB" id="4324715at2"/>
<dbReference type="GO" id="GO:0051287">
    <property type="term" value="F:NAD binding"/>
    <property type="evidence" value="ECO:0007669"/>
    <property type="project" value="InterPro"/>
</dbReference>
<dbReference type="Gene3D" id="3.40.50.720">
    <property type="entry name" value="NAD(P)-binding Rossmann-like Domain"/>
    <property type="match status" value="2"/>
</dbReference>
<evidence type="ECO:0000313" key="5">
    <source>
        <dbReference type="Proteomes" id="UP000011723"/>
    </source>
</evidence>
<keyword evidence="5" id="KW-1185">Reference proteome</keyword>
<dbReference type="InterPro" id="IPR036291">
    <property type="entry name" value="NAD(P)-bd_dom_sf"/>
</dbReference>
<proteinExistence type="predicted"/>
<dbReference type="Pfam" id="PF02826">
    <property type="entry name" value="2-Hacid_dh_C"/>
    <property type="match status" value="1"/>
</dbReference>
<dbReference type="PANTHER" id="PTHR43333">
    <property type="entry name" value="2-HACID_DH_C DOMAIN-CONTAINING PROTEIN"/>
    <property type="match status" value="1"/>
</dbReference>
<dbReference type="GO" id="GO:0016616">
    <property type="term" value="F:oxidoreductase activity, acting on the CH-OH group of donors, NAD or NADP as acceptor"/>
    <property type="evidence" value="ECO:0007669"/>
    <property type="project" value="UniProtKB-ARBA"/>
</dbReference>
<dbReference type="Proteomes" id="UP000011723">
    <property type="component" value="Chromosome"/>
</dbReference>
<dbReference type="PATRIC" id="fig|1121362.3.peg.2215"/>
<evidence type="ECO:0000256" key="2">
    <source>
        <dbReference type="ARBA" id="ARBA00023027"/>
    </source>
</evidence>
<dbReference type="PANTHER" id="PTHR43333:SF1">
    <property type="entry name" value="D-ISOMER SPECIFIC 2-HYDROXYACID DEHYDROGENASE NAD-BINDING DOMAIN-CONTAINING PROTEIN"/>
    <property type="match status" value="1"/>
</dbReference>
<dbReference type="InterPro" id="IPR029753">
    <property type="entry name" value="D-isomer_DH_CS"/>
</dbReference>
<name>M1P082_9CORY</name>
<dbReference type="STRING" id="1121362.A605_10925"/>
<evidence type="ECO:0000259" key="3">
    <source>
        <dbReference type="Pfam" id="PF02826"/>
    </source>
</evidence>
<dbReference type="HOGENOM" id="CLU_019796_1_0_11"/>
<dbReference type="InterPro" id="IPR006140">
    <property type="entry name" value="D-isomer_DH_NAD-bd"/>
</dbReference>
<dbReference type="SUPFAM" id="SSF51735">
    <property type="entry name" value="NAD(P)-binding Rossmann-fold domains"/>
    <property type="match status" value="1"/>
</dbReference>
<protein>
    <submittedName>
        <fullName evidence="4">Phosphoglycerate dehydrogenase-related dehydrogenase</fullName>
    </submittedName>
</protein>
<keyword evidence="1" id="KW-0560">Oxidoreductase</keyword>
<gene>
    <name evidence="4" type="ORF">A605_10925</name>
</gene>
<dbReference type="AlphaFoldDB" id="M1P082"/>
<keyword evidence="2" id="KW-0520">NAD</keyword>
<sequence>MKFAFLPTEWPESIAEIEEAGHEHVTDLGQADFLVFNGGAGAFPDPLPDNIRYVQATFAGVDALRDAGSLKPGEVRWANASGLYDDTVAESTIALLLAQLHMHKTATLAGSFSVRGKMDEGKDWLFQNKTVAIIGAGGIGVRLIEMLRGFNVRTIAVNRSGRQVAGADETHRLSEAGHVWGEADYFVLLMPLTDETRRMVNADVFAKMKDTAVVVNVGRGQLIDTDDLVRALADGTIAGAALDVTDPEPLPDGHPLWELENCVITPHVANTSGAIRERAGRLTVVNAAAFAAGERMPNEVDLEAGY</sequence>
<dbReference type="KEGG" id="chn:A605_10925"/>
<evidence type="ECO:0000313" key="4">
    <source>
        <dbReference type="EMBL" id="AGF73185.1"/>
    </source>
</evidence>
<reference evidence="4 5" key="1">
    <citation type="journal article" date="2012" name="Stand. Genomic Sci.">
        <title>Genome sequence of the halotolerant bacterium Corynebacterium halotolerans type strain YIM 70093(T) (= DSM 44683(T)).</title>
        <authorList>
            <person name="Ruckert C."/>
            <person name="Albersmeier A."/>
            <person name="Al-Dilaimi A."/>
            <person name="Niehaus K."/>
            <person name="Szczepanowski R."/>
            <person name="Kalinowski J."/>
        </authorList>
    </citation>
    <scope>NUCLEOTIDE SEQUENCE [LARGE SCALE GENOMIC DNA]</scope>
    <source>
        <strain evidence="4">YIM 70093</strain>
    </source>
</reference>
<feature type="domain" description="D-isomer specific 2-hydroxyacid dehydrogenase NAD-binding" evidence="3">
    <location>
        <begin position="122"/>
        <end position="269"/>
    </location>
</feature>
<dbReference type="eggNOG" id="COG0111">
    <property type="taxonomic scope" value="Bacteria"/>
</dbReference>
<organism evidence="4 5">
    <name type="scientific">Corynebacterium halotolerans YIM 70093 = DSM 44683</name>
    <dbReference type="NCBI Taxonomy" id="1121362"/>
    <lineage>
        <taxon>Bacteria</taxon>
        <taxon>Bacillati</taxon>
        <taxon>Actinomycetota</taxon>
        <taxon>Actinomycetes</taxon>
        <taxon>Mycobacteriales</taxon>
        <taxon>Corynebacteriaceae</taxon>
        <taxon>Corynebacterium</taxon>
    </lineage>
</organism>
<dbReference type="EMBL" id="CP003697">
    <property type="protein sequence ID" value="AGF73185.1"/>
    <property type="molecule type" value="Genomic_DNA"/>
</dbReference>